<keyword evidence="6 7" id="KW-0539">Nucleus</keyword>
<keyword evidence="5 7" id="KW-0804">Transcription</keyword>
<proteinExistence type="inferred from homology"/>
<evidence type="ECO:0000256" key="1">
    <source>
        <dbReference type="ARBA" id="ARBA00004123"/>
    </source>
</evidence>
<comment type="function">
    <text evidence="7">Component of the Mediator complex, a coactivator involved in the regulated transcription of nearly all RNA polymerase II-dependent genes. Mediator functions as a bridge to convey information from gene-specific regulatory proteins to the basal RNA polymerase II transcription machinery. Mediator is recruited to promoters by direct interactions with regulatory proteins and serves as a scaffold for the assembly of a functional preinitiation complex with RNA polymerase II and the general transcription factors.</text>
</comment>
<feature type="region of interest" description="Disordered" evidence="8">
    <location>
        <begin position="32"/>
        <end position="67"/>
    </location>
</feature>
<protein>
    <recommendedName>
        <fullName evidence="7">Mediator of RNA polymerase II transcription subunit 1</fullName>
    </recommendedName>
    <alternativeName>
        <fullName evidence="7">Mediator complex subunit 1</fullName>
    </alternativeName>
</protein>
<dbReference type="EMBL" id="JAVHNS010000013">
    <property type="protein sequence ID" value="KAK6337405.1"/>
    <property type="molecule type" value="Genomic_DNA"/>
</dbReference>
<dbReference type="GO" id="GO:0003712">
    <property type="term" value="F:transcription coregulator activity"/>
    <property type="evidence" value="ECO:0007669"/>
    <property type="project" value="InterPro"/>
</dbReference>
<keyword evidence="11" id="KW-1185">Reference proteome</keyword>
<sequence length="637" mass="68644">MNTHTPMAAPHHGSGMTPGNLATFPFSPAVSQALAGSSPHPGLKKSPHSSALAPSLSNSGLQFGSPASSTTGTKYLNSLNSLLGADGAGGGVVGGGGEDKERSKLKKVLKVLKSRPGKISEEGIKRVARRAGMQYHTDSTTLVKGVHTLIISGIIVVVDVDFKDGAVSRVALSFAETSGPTAEFSDRAARILERTLIPPPASTGAGANTSTTTTTTASSYSITSSLAQFADNLERFARSDRLSHLPSLNCFSAVTGLYVSMMKIWEKETVSFGGEVEAMCKGMGRPGMHLRGKVGFCIDYWKERRLISSEGKEGKGKGKEREDGEESGRFWRVVVDVDELPNEAYITPVRNSEDWVSDNVLKGSDSLFGTTHEIDWIEPPLNNYEPATNPEVLTRLNNTRFIAKLDPPVVISLEDEVEILNAAGASTLSQVMPGPLEGVFCPKIKGGKEPLVNGRKVYTGKDDENAEHKYNLNTLRPAYGRVLEEIPFSHPRQLGVIFQILRKYACFSTIFHSAFPEDLSLPSQSSQQPQSQPEIMDLDDFLSDSTPMSSAVPVDISMNTLPLGYSLIFPYDLVSISQIEISILNNAELQILAVSGGVAMAEVESVKRVMEVTEDVGILVEWVRKKAVGVDVDAMVE</sequence>
<evidence type="ECO:0000256" key="2">
    <source>
        <dbReference type="ARBA" id="ARBA00006210"/>
    </source>
</evidence>
<organism evidence="10 11">
    <name type="scientific">Orbilia blumenaviensis</name>
    <dbReference type="NCBI Taxonomy" id="1796055"/>
    <lineage>
        <taxon>Eukaryota</taxon>
        <taxon>Fungi</taxon>
        <taxon>Dikarya</taxon>
        <taxon>Ascomycota</taxon>
        <taxon>Pezizomycotina</taxon>
        <taxon>Orbiliomycetes</taxon>
        <taxon>Orbiliales</taxon>
        <taxon>Orbiliaceae</taxon>
        <taxon>Orbilia</taxon>
    </lineage>
</organism>
<feature type="compositionally biased region" description="Low complexity" evidence="8">
    <location>
        <begin position="48"/>
        <end position="59"/>
    </location>
</feature>
<dbReference type="GO" id="GO:0016592">
    <property type="term" value="C:mediator complex"/>
    <property type="evidence" value="ECO:0007669"/>
    <property type="project" value="InterPro"/>
</dbReference>
<evidence type="ECO:0000259" key="9">
    <source>
        <dbReference type="Pfam" id="PF10744"/>
    </source>
</evidence>
<evidence type="ECO:0000256" key="5">
    <source>
        <dbReference type="ARBA" id="ARBA00023163"/>
    </source>
</evidence>
<evidence type="ECO:0000256" key="6">
    <source>
        <dbReference type="ARBA" id="ARBA00023242"/>
    </source>
</evidence>
<dbReference type="InterPro" id="IPR019680">
    <property type="entry name" value="Mediator_Med1"/>
</dbReference>
<comment type="similarity">
    <text evidence="2 7">Belongs to the Mediator complex subunit 1 family.</text>
</comment>
<evidence type="ECO:0000313" key="11">
    <source>
        <dbReference type="Proteomes" id="UP001373714"/>
    </source>
</evidence>
<comment type="subcellular location">
    <subcellularLocation>
        <location evidence="1 7">Nucleus</location>
    </subcellularLocation>
</comment>
<feature type="domain" description="Mediator complex subunit Med1" evidence="9">
    <location>
        <begin position="107"/>
        <end position="515"/>
    </location>
</feature>
<feature type="region of interest" description="Disordered" evidence="8">
    <location>
        <begin position="1"/>
        <end position="20"/>
    </location>
</feature>
<dbReference type="PANTHER" id="PTHR35041:SF4">
    <property type="entry name" value="MEDIATOR OF RNA POLYMERASE II TRANSCRIPTION SUBUNIT 1"/>
    <property type="match status" value="1"/>
</dbReference>
<comment type="caution">
    <text evidence="10">The sequence shown here is derived from an EMBL/GenBank/DDBJ whole genome shotgun (WGS) entry which is preliminary data.</text>
</comment>
<evidence type="ECO:0000313" key="10">
    <source>
        <dbReference type="EMBL" id="KAK6337405.1"/>
    </source>
</evidence>
<evidence type="ECO:0000256" key="3">
    <source>
        <dbReference type="ARBA" id="ARBA00023015"/>
    </source>
</evidence>
<evidence type="ECO:0000256" key="7">
    <source>
        <dbReference type="RuleBase" id="RU364059"/>
    </source>
</evidence>
<accession>A0AAV9UBN4</accession>
<evidence type="ECO:0000256" key="8">
    <source>
        <dbReference type="SAM" id="MobiDB-lite"/>
    </source>
</evidence>
<dbReference type="AlphaFoldDB" id="A0AAV9UBN4"/>
<keyword evidence="4 7" id="KW-0010">Activator</keyword>
<dbReference type="GO" id="GO:0045944">
    <property type="term" value="P:positive regulation of transcription by RNA polymerase II"/>
    <property type="evidence" value="ECO:0007669"/>
    <property type="project" value="UniProtKB-ARBA"/>
</dbReference>
<evidence type="ECO:0000256" key="4">
    <source>
        <dbReference type="ARBA" id="ARBA00023159"/>
    </source>
</evidence>
<dbReference type="Pfam" id="PF10744">
    <property type="entry name" value="Med1"/>
    <property type="match status" value="1"/>
</dbReference>
<gene>
    <name evidence="10" type="ORF">TWF730_002806</name>
</gene>
<keyword evidence="3 7" id="KW-0805">Transcription regulation</keyword>
<reference evidence="10 11" key="1">
    <citation type="submission" date="2019-10" db="EMBL/GenBank/DDBJ databases">
        <authorList>
            <person name="Palmer J.M."/>
        </authorList>
    </citation>
    <scope>NUCLEOTIDE SEQUENCE [LARGE SCALE GENOMIC DNA]</scope>
    <source>
        <strain evidence="10 11">TWF730</strain>
    </source>
</reference>
<name>A0AAV9UBN4_9PEZI</name>
<dbReference type="PANTHER" id="PTHR35041">
    <property type="entry name" value="MEDIATOR OF RNA POLYMERASE II TRANSCRIPTION SUBUNIT 1"/>
    <property type="match status" value="1"/>
</dbReference>
<dbReference type="Proteomes" id="UP001373714">
    <property type="component" value="Unassembled WGS sequence"/>
</dbReference>